<keyword evidence="3" id="KW-1185">Reference proteome</keyword>
<dbReference type="AlphaFoldDB" id="A0A4R6MH55"/>
<name>A0A4R6MH55_9GAMM</name>
<evidence type="ECO:0000256" key="1">
    <source>
        <dbReference type="SAM" id="Phobius"/>
    </source>
</evidence>
<feature type="transmembrane region" description="Helical" evidence="1">
    <location>
        <begin position="22"/>
        <end position="40"/>
    </location>
</feature>
<keyword evidence="1" id="KW-1133">Transmembrane helix</keyword>
<dbReference type="OrthoDB" id="5421633at2"/>
<dbReference type="Pfam" id="PF14329">
    <property type="entry name" value="DUF4386"/>
    <property type="match status" value="1"/>
</dbReference>
<accession>A0A4R6MH55</accession>
<organism evidence="2 3">
    <name type="scientific">Marinomonas balearica</name>
    <dbReference type="NCBI Taxonomy" id="491947"/>
    <lineage>
        <taxon>Bacteria</taxon>
        <taxon>Pseudomonadati</taxon>
        <taxon>Pseudomonadota</taxon>
        <taxon>Gammaproteobacteria</taxon>
        <taxon>Oceanospirillales</taxon>
        <taxon>Oceanospirillaceae</taxon>
        <taxon>Marinomonas</taxon>
    </lineage>
</organism>
<dbReference type="EMBL" id="SNXC01000002">
    <property type="protein sequence ID" value="TDP01269.1"/>
    <property type="molecule type" value="Genomic_DNA"/>
</dbReference>
<evidence type="ECO:0000313" key="3">
    <source>
        <dbReference type="Proteomes" id="UP000294656"/>
    </source>
</evidence>
<sequence>MFSGAEADNVMLLIQLNQFGELIWAIFFAYHGVVVVGVIVKSEFMPKILGSLLLIADLGYGLHGFGMISRLSLEFRVEPVTVVAATTGKLLFIFWL</sequence>
<evidence type="ECO:0000313" key="2">
    <source>
        <dbReference type="EMBL" id="TDP01269.1"/>
    </source>
</evidence>
<dbReference type="InterPro" id="IPR025495">
    <property type="entry name" value="DUF4386"/>
</dbReference>
<comment type="caution">
    <text evidence="2">The sequence shown here is derived from an EMBL/GenBank/DDBJ whole genome shotgun (WGS) entry which is preliminary data.</text>
</comment>
<feature type="transmembrane region" description="Helical" evidence="1">
    <location>
        <begin position="52"/>
        <end position="73"/>
    </location>
</feature>
<dbReference type="Proteomes" id="UP000294656">
    <property type="component" value="Unassembled WGS sequence"/>
</dbReference>
<protein>
    <submittedName>
        <fullName evidence="2">Uncharacterized protein DUF4386</fullName>
    </submittedName>
</protein>
<keyword evidence="1" id="KW-0812">Transmembrane</keyword>
<keyword evidence="1" id="KW-0472">Membrane</keyword>
<reference evidence="2 3" key="1">
    <citation type="submission" date="2019-03" db="EMBL/GenBank/DDBJ databases">
        <title>Genomic Encyclopedia of Type Strains, Phase III (KMG-III): the genomes of soil and plant-associated and newly described type strains.</title>
        <authorList>
            <person name="Whitman W."/>
        </authorList>
    </citation>
    <scope>NUCLEOTIDE SEQUENCE [LARGE SCALE GENOMIC DNA]</scope>
    <source>
        <strain evidence="2 3">CECT 7378</strain>
    </source>
</reference>
<gene>
    <name evidence="2" type="ORF">DFP79_0171</name>
</gene>
<proteinExistence type="predicted"/>
<dbReference type="RefSeq" id="WP_133502040.1">
    <property type="nucleotide sequence ID" value="NZ_SNXC01000002.1"/>
</dbReference>